<gene>
    <name evidence="16" type="ORF">PANT_9d00175</name>
</gene>
<dbReference type="GO" id="GO:0000287">
    <property type="term" value="F:magnesium ion binding"/>
    <property type="evidence" value="ECO:0007669"/>
    <property type="project" value="InterPro"/>
</dbReference>
<evidence type="ECO:0000256" key="13">
    <source>
        <dbReference type="SAM" id="MobiDB-lite"/>
    </source>
</evidence>
<evidence type="ECO:0000256" key="8">
    <source>
        <dbReference type="ARBA" id="ARBA00022723"/>
    </source>
</evidence>
<dbReference type="PROSITE" id="PS51257">
    <property type="entry name" value="PROKAR_LIPOPROTEIN"/>
    <property type="match status" value="1"/>
</dbReference>
<keyword evidence="7" id="KW-0548">Nucleotidyltransferase</keyword>
<keyword evidence="10" id="KW-0460">Magnesium</keyword>
<keyword evidence="9" id="KW-0547">Nucleotide-binding</keyword>
<evidence type="ECO:0000313" key="16">
    <source>
        <dbReference type="EMBL" id="GAC73595.1"/>
    </source>
</evidence>
<feature type="domain" description="Thg1 C-terminal" evidence="15">
    <location>
        <begin position="197"/>
        <end position="363"/>
    </location>
</feature>
<evidence type="ECO:0000256" key="7">
    <source>
        <dbReference type="ARBA" id="ARBA00022695"/>
    </source>
</evidence>
<organism evidence="16 17">
    <name type="scientific">Pseudozyma antarctica (strain T-34)</name>
    <name type="common">Yeast</name>
    <name type="synonym">Candida antarctica</name>
    <dbReference type="NCBI Taxonomy" id="1151754"/>
    <lineage>
        <taxon>Eukaryota</taxon>
        <taxon>Fungi</taxon>
        <taxon>Dikarya</taxon>
        <taxon>Basidiomycota</taxon>
        <taxon>Ustilaginomycotina</taxon>
        <taxon>Ustilaginomycetes</taxon>
        <taxon>Ustilaginales</taxon>
        <taxon>Ustilaginaceae</taxon>
        <taxon>Moesziomyces</taxon>
    </lineage>
</organism>
<protein>
    <recommendedName>
        <fullName evidence="4">tRNA(His) guanylyltransferase</fullName>
        <ecNumber evidence="3">2.7.7.79</ecNumber>
    </recommendedName>
    <alternativeName>
        <fullName evidence="12">tRNA-histidine guanylyltransferase</fullName>
    </alternativeName>
</protein>
<evidence type="ECO:0000313" key="17">
    <source>
        <dbReference type="Proteomes" id="UP000011976"/>
    </source>
</evidence>
<dbReference type="GO" id="GO:0006400">
    <property type="term" value="P:tRNA modification"/>
    <property type="evidence" value="ECO:0007669"/>
    <property type="project" value="InterPro"/>
</dbReference>
<evidence type="ECO:0000256" key="11">
    <source>
        <dbReference type="ARBA" id="ARBA00023134"/>
    </source>
</evidence>
<feature type="region of interest" description="Disordered" evidence="13">
    <location>
        <begin position="372"/>
        <end position="404"/>
    </location>
</feature>
<dbReference type="EMBL" id="DF196775">
    <property type="protein sequence ID" value="GAC73595.1"/>
    <property type="molecule type" value="Genomic_DNA"/>
</dbReference>
<evidence type="ECO:0000259" key="14">
    <source>
        <dbReference type="Pfam" id="PF04446"/>
    </source>
</evidence>
<dbReference type="PANTHER" id="PTHR12729">
    <property type="entry name" value="TRNA(HIS) GUANYLYLTRANSFERASE-RELATED"/>
    <property type="match status" value="1"/>
</dbReference>
<dbReference type="Proteomes" id="UP000011976">
    <property type="component" value="Unassembled WGS sequence"/>
</dbReference>
<dbReference type="PANTHER" id="PTHR12729:SF6">
    <property type="entry name" value="TRNA(HIS) GUANYLYLTRANSFERASE-RELATED"/>
    <property type="match status" value="1"/>
</dbReference>
<evidence type="ECO:0000256" key="6">
    <source>
        <dbReference type="ARBA" id="ARBA00022694"/>
    </source>
</evidence>
<evidence type="ECO:0000259" key="15">
    <source>
        <dbReference type="Pfam" id="PF14413"/>
    </source>
</evidence>
<proteinExistence type="inferred from homology"/>
<reference evidence="17" key="1">
    <citation type="journal article" date="2013" name="Genome Announc.">
        <title>Genome sequence of the basidiomycetous yeast Pseudozyma antarctica T-34, a producer of the glycolipid biosurfactants mannosylerythritol lipids.</title>
        <authorList>
            <person name="Morita T."/>
            <person name="Koike H."/>
            <person name="Koyama Y."/>
            <person name="Hagiwara H."/>
            <person name="Ito E."/>
            <person name="Fukuoka T."/>
            <person name="Imura T."/>
            <person name="Machida M."/>
            <person name="Kitamoto D."/>
        </authorList>
    </citation>
    <scope>NUCLEOTIDE SEQUENCE [LARGE SCALE GENOMIC DNA]</scope>
    <source>
        <strain evidence="17">T-34</strain>
    </source>
</reference>
<dbReference type="EC" id="2.7.7.79" evidence="3"/>
<dbReference type="Pfam" id="PF04446">
    <property type="entry name" value="Thg1"/>
    <property type="match status" value="1"/>
</dbReference>
<dbReference type="AlphaFoldDB" id="M9M0X9"/>
<feature type="compositionally biased region" description="Polar residues" evidence="13">
    <location>
        <begin position="372"/>
        <end position="398"/>
    </location>
</feature>
<dbReference type="Pfam" id="PF14413">
    <property type="entry name" value="Thg1C"/>
    <property type="match status" value="1"/>
</dbReference>
<name>M9M0X9_PSEA3</name>
<evidence type="ECO:0000256" key="12">
    <source>
        <dbReference type="ARBA" id="ARBA00032480"/>
    </source>
</evidence>
<evidence type="ECO:0000256" key="4">
    <source>
        <dbReference type="ARBA" id="ARBA00015443"/>
    </source>
</evidence>
<evidence type="ECO:0000256" key="3">
    <source>
        <dbReference type="ARBA" id="ARBA00012511"/>
    </source>
</evidence>
<dbReference type="InterPro" id="IPR024956">
    <property type="entry name" value="tRNAHis_GuaTrfase_cat"/>
</dbReference>
<evidence type="ECO:0000256" key="10">
    <source>
        <dbReference type="ARBA" id="ARBA00022842"/>
    </source>
</evidence>
<comment type="cofactor">
    <cofactor evidence="1">
        <name>Mg(2+)</name>
        <dbReference type="ChEBI" id="CHEBI:18420"/>
    </cofactor>
</comment>
<feature type="domain" description="tRNAHis guanylyltransferase catalytic" evidence="14">
    <location>
        <begin position="64"/>
        <end position="193"/>
    </location>
</feature>
<dbReference type="GO" id="GO:0008193">
    <property type="term" value="F:tRNA guanylyltransferase activity"/>
    <property type="evidence" value="ECO:0007669"/>
    <property type="project" value="UniProtKB-EC"/>
</dbReference>
<feature type="region of interest" description="Disordered" evidence="13">
    <location>
        <begin position="287"/>
        <end position="326"/>
    </location>
</feature>
<dbReference type="InterPro" id="IPR038469">
    <property type="entry name" value="tRNAHis_GuaTrfase_Thg1_sf"/>
</dbReference>
<dbReference type="GO" id="GO:0005525">
    <property type="term" value="F:GTP binding"/>
    <property type="evidence" value="ECO:0007669"/>
    <property type="project" value="UniProtKB-KW"/>
</dbReference>
<comment type="similarity">
    <text evidence="2">Belongs to the tRNA(His) guanylyltransferase family.</text>
</comment>
<dbReference type="OrthoDB" id="62560at2759"/>
<evidence type="ECO:0000256" key="9">
    <source>
        <dbReference type="ARBA" id="ARBA00022741"/>
    </source>
</evidence>
<keyword evidence="8" id="KW-0479">Metal-binding</keyword>
<dbReference type="InterPro" id="IPR025845">
    <property type="entry name" value="Thg1_C_dom"/>
</dbReference>
<sequence length="416" mass="46526">MKVSGAAFRYPAPETLTHFLVFQACTPHSPASSPSAILITRRDSDAPWPVTPEELITMAGTKFAYVRNFELPDSVIPDTYLVVRIDGKGFHKFSKAHDFAKPNDATALELMNEAARYVMQSLKGQVALAFGESDEYSFLLRKSTTLYSRRNSKITTHIVSLFTSAYVWNWSKFFPNRPLLHPPSFDGRMVVYPNEQVVRDYFSWRQADTHINNLYNTTFWALVLQGGRTEQEATKELEGTFSADKHEILHTKFGINYDQLPPIFRKGTTLVWTTNASEPPIPTQAAEISVASPSKTAASHPGSAKSSFDADETSQEPVLANAKDEKLRLKIERKRAAKDAKKQEKRDKKAQLSTLRTLHCDIIGQDFWQAPQVATQPAQHDSAQTPQSAQDVSSSQPWNDPARFDGTGLGVSVFLD</sequence>
<evidence type="ECO:0000256" key="1">
    <source>
        <dbReference type="ARBA" id="ARBA00001946"/>
    </source>
</evidence>
<accession>M9M0X9</accession>
<dbReference type="InterPro" id="IPR007537">
    <property type="entry name" value="tRNAHis_GuaTrfase_Thg1"/>
</dbReference>
<evidence type="ECO:0000256" key="2">
    <source>
        <dbReference type="ARBA" id="ARBA00010113"/>
    </source>
</evidence>
<keyword evidence="11" id="KW-0342">GTP-binding</keyword>
<keyword evidence="6" id="KW-0819">tRNA processing</keyword>
<dbReference type="Gene3D" id="3.30.70.3000">
    <property type="match status" value="1"/>
</dbReference>
<keyword evidence="5" id="KW-0808">Transferase</keyword>
<evidence type="ECO:0000256" key="5">
    <source>
        <dbReference type="ARBA" id="ARBA00022679"/>
    </source>
</evidence>
<dbReference type="STRING" id="1151754.M9M0X9"/>